<reference evidence="2 4" key="1">
    <citation type="journal article" date="2015" name="Genome Announc.">
        <title>Complete Genome Sequence of Clavibacter michiganensis subsp. insidiosus R1-1 Using PacBio Single-Molecule Real-Time Technology.</title>
        <authorList>
            <person name="Lu Y."/>
            <person name="Samac D.A."/>
            <person name="Glazebrook J."/>
            <person name="Ishimaru C.A."/>
        </authorList>
    </citation>
    <scope>NUCLEOTIDE SEQUENCE [LARGE SCALE GENOMIC DNA]</scope>
    <source>
        <strain evidence="2 4">R1-1</strain>
    </source>
</reference>
<dbReference type="EMBL" id="CP011043">
    <property type="protein sequence ID" value="AJW80126.1"/>
    <property type="molecule type" value="Genomic_DNA"/>
</dbReference>
<accession>A0A0D5CKD9</accession>
<gene>
    <name evidence="3" type="ORF">DZF93_16935</name>
    <name evidence="2" type="ORF">VO01_14245</name>
</gene>
<evidence type="ECO:0000256" key="1">
    <source>
        <dbReference type="SAM" id="Phobius"/>
    </source>
</evidence>
<sequence>MSTGPDDPEFADPSAVHPLLSARTRWPERDLPPPPRLPVWTAPDHRMAHVAIAMGALLLCVSAWTNGLLILSDLAATLPPRFDERGGVLYDDAQIAETLRLLPCSMWAHGATLVFLVLASITGGRGHRTASLLLFWPVFLGVLLAMASGMNALEYFGR</sequence>
<feature type="transmembrane region" description="Helical" evidence="1">
    <location>
        <begin position="133"/>
        <end position="153"/>
    </location>
</feature>
<keyword evidence="1" id="KW-1133">Transmembrane helix</keyword>
<proteinExistence type="predicted"/>
<dbReference type="Proteomes" id="UP000266634">
    <property type="component" value="Unassembled WGS sequence"/>
</dbReference>
<evidence type="ECO:0000313" key="2">
    <source>
        <dbReference type="EMBL" id="AJW80126.1"/>
    </source>
</evidence>
<dbReference type="AlphaFoldDB" id="A0A0D5CKD9"/>
<keyword evidence="1" id="KW-0812">Transmembrane</keyword>
<name>A0A0D5CKD9_9MICO</name>
<feature type="transmembrane region" description="Helical" evidence="1">
    <location>
        <begin position="47"/>
        <end position="71"/>
    </location>
</feature>
<evidence type="ECO:0000313" key="4">
    <source>
        <dbReference type="Proteomes" id="UP000032604"/>
    </source>
</evidence>
<dbReference type="HOGENOM" id="CLU_1666305_0_0_11"/>
<feature type="transmembrane region" description="Helical" evidence="1">
    <location>
        <begin position="101"/>
        <end position="121"/>
    </location>
</feature>
<organism evidence="2 4">
    <name type="scientific">Clavibacter michiganensis subsp. insidiosus</name>
    <dbReference type="NCBI Taxonomy" id="33014"/>
    <lineage>
        <taxon>Bacteria</taxon>
        <taxon>Bacillati</taxon>
        <taxon>Actinomycetota</taxon>
        <taxon>Actinomycetes</taxon>
        <taxon>Micrococcales</taxon>
        <taxon>Microbacteriaceae</taxon>
        <taxon>Clavibacter</taxon>
    </lineage>
</organism>
<dbReference type="KEGG" id="cmh:VO01_14245"/>
<keyword evidence="1" id="KW-0472">Membrane</keyword>
<dbReference type="PATRIC" id="fig|33014.5.peg.2943"/>
<evidence type="ECO:0000313" key="3">
    <source>
        <dbReference type="EMBL" id="RIJ06451.1"/>
    </source>
</evidence>
<dbReference type="Proteomes" id="UP000032604">
    <property type="component" value="Chromosome"/>
</dbReference>
<evidence type="ECO:0000313" key="5">
    <source>
        <dbReference type="Proteomes" id="UP000266634"/>
    </source>
</evidence>
<dbReference type="RefSeq" id="WP_045529854.1">
    <property type="nucleotide sequence ID" value="NZ_CP011043.1"/>
</dbReference>
<reference evidence="3 5" key="2">
    <citation type="submission" date="2018-08" db="EMBL/GenBank/DDBJ databases">
        <title>Genome Sequence of Clavibacter michiganensis Subspecies type strains, and the Atypical Peach-Colored Strains Isolated from Tomato.</title>
        <authorList>
            <person name="Osdaghi E."/>
            <person name="Portier P."/>
            <person name="Briand M."/>
            <person name="Jacques M.-A."/>
        </authorList>
    </citation>
    <scope>NUCLEOTIDE SEQUENCE [LARGE SCALE GENOMIC DNA]</scope>
    <source>
        <strain evidence="3 5">CFBP 6488</strain>
    </source>
</reference>
<dbReference type="EMBL" id="QWEA01001100">
    <property type="protein sequence ID" value="RIJ06451.1"/>
    <property type="molecule type" value="Genomic_DNA"/>
</dbReference>
<dbReference type="OrthoDB" id="5123842at2"/>
<protein>
    <submittedName>
        <fullName evidence="2">Uncharacterized protein</fullName>
    </submittedName>
</protein>